<dbReference type="AlphaFoldDB" id="A0A316HN00"/>
<organism evidence="2 3">
    <name type="scientific">Lentzea atacamensis</name>
    <dbReference type="NCBI Taxonomy" id="531938"/>
    <lineage>
        <taxon>Bacteria</taxon>
        <taxon>Bacillati</taxon>
        <taxon>Actinomycetota</taxon>
        <taxon>Actinomycetes</taxon>
        <taxon>Pseudonocardiales</taxon>
        <taxon>Pseudonocardiaceae</taxon>
        <taxon>Lentzea</taxon>
    </lineage>
</organism>
<proteinExistence type="predicted"/>
<keyword evidence="1" id="KW-0732">Signal</keyword>
<feature type="chain" id="PRO_5016266133" evidence="1">
    <location>
        <begin position="28"/>
        <end position="469"/>
    </location>
</feature>
<evidence type="ECO:0000313" key="3">
    <source>
        <dbReference type="Proteomes" id="UP000246005"/>
    </source>
</evidence>
<gene>
    <name evidence="2" type="ORF">C8D88_1176</name>
</gene>
<reference evidence="2 3" key="1">
    <citation type="submission" date="2018-05" db="EMBL/GenBank/DDBJ databases">
        <title>Genomic Encyclopedia of Type Strains, Phase IV (KMG-IV): sequencing the most valuable type-strain genomes for metagenomic binning, comparative biology and taxonomic classification.</title>
        <authorList>
            <person name="Goeker M."/>
        </authorList>
    </citation>
    <scope>NUCLEOTIDE SEQUENCE [LARGE SCALE GENOMIC DNA]</scope>
    <source>
        <strain evidence="2 3">DSM 45480</strain>
    </source>
</reference>
<evidence type="ECO:0000256" key="1">
    <source>
        <dbReference type="SAM" id="SignalP"/>
    </source>
</evidence>
<dbReference type="EMBL" id="QGHB01000017">
    <property type="protein sequence ID" value="PWK81384.1"/>
    <property type="molecule type" value="Genomic_DNA"/>
</dbReference>
<evidence type="ECO:0000313" key="2">
    <source>
        <dbReference type="EMBL" id="PWK81384.1"/>
    </source>
</evidence>
<comment type="caution">
    <text evidence="2">The sequence shown here is derived from an EMBL/GenBank/DDBJ whole genome shotgun (WGS) entry which is preliminary data.</text>
</comment>
<dbReference type="RefSeq" id="WP_109641299.1">
    <property type="nucleotide sequence ID" value="NZ_QGHB01000017.1"/>
</dbReference>
<name>A0A316HN00_9PSEU</name>
<dbReference type="Proteomes" id="UP000246005">
    <property type="component" value="Unassembled WGS sequence"/>
</dbReference>
<dbReference type="Pfam" id="PF15892">
    <property type="entry name" value="BNR_4"/>
    <property type="match status" value="1"/>
</dbReference>
<feature type="signal peptide" evidence="1">
    <location>
        <begin position="1"/>
        <end position="27"/>
    </location>
</feature>
<accession>A0A316HN00</accession>
<sequence length="469" mass="50606">MKRRTAPVVLAAAVLLASLGAPGTAVAASPKVSLVGDTLLDASALYFVSYDGVVNNNSFQQDAIVTYQGRQYATWYTASRNVVVARRNVGSTRWESVVLPHQLSVNDSHNVISLGISPQDNTIHVAMDTHNTRLFYLKSKPGLAIGAQQWNAAAFGEVQRTLGGVELGSMTYPQFVVTPEGRLQFSYRTGGSGNGVNELAEYSGGTWRKLGRWSSATGSYTGPNGVVSTTRNMYLHGLTYDRSGRLHAAFTWREGNTGVLCNSGGLTNHDTGYVYSDDRGRTWRNAAGTVVGTTGGTPVAVNAPGLVVDPLDPNHGLMNQESQAVDADGRPHVVISYVPGRFTQCVSNYAQQRAQYGRTFHVFRGADGKWTKREVPVPPGHTQRTKIVFDRGDNAYLVMPRGKIVAASKASGWTDWTTLFDRPSLQAFGEVNVDASRVVSQGILSVQYQQVSTGTTPSPIRVADFRLGA</sequence>
<protein>
    <submittedName>
        <fullName evidence="2">Putative BNR repeat neuraminidase</fullName>
    </submittedName>
</protein>